<comment type="catalytic activity">
    <reaction evidence="1">
        <text>ATP + protein L-histidine = ADP + protein N-phospho-L-histidine.</text>
        <dbReference type="EC" id="2.7.13.3"/>
    </reaction>
</comment>
<dbReference type="InterPro" id="IPR003661">
    <property type="entry name" value="HisK_dim/P_dom"/>
</dbReference>
<dbReference type="GO" id="GO:0016020">
    <property type="term" value="C:membrane"/>
    <property type="evidence" value="ECO:0007669"/>
    <property type="project" value="UniProtKB-SubCell"/>
</dbReference>
<keyword evidence="11" id="KW-0902">Two-component regulatory system</keyword>
<dbReference type="InterPro" id="IPR036890">
    <property type="entry name" value="HATPase_C_sf"/>
</dbReference>
<dbReference type="InterPro" id="IPR000014">
    <property type="entry name" value="PAS"/>
</dbReference>
<dbReference type="GO" id="GO:0030295">
    <property type="term" value="F:protein kinase activator activity"/>
    <property type="evidence" value="ECO:0007669"/>
    <property type="project" value="TreeGrafter"/>
</dbReference>
<dbReference type="Gene3D" id="1.10.287.130">
    <property type="match status" value="1"/>
</dbReference>
<dbReference type="InterPro" id="IPR004358">
    <property type="entry name" value="Sig_transdc_His_kin-like_C"/>
</dbReference>
<dbReference type="PANTHER" id="PTHR42878:SF7">
    <property type="entry name" value="SENSOR HISTIDINE KINASE GLRK"/>
    <property type="match status" value="1"/>
</dbReference>
<dbReference type="PRINTS" id="PR00344">
    <property type="entry name" value="BCTRLSENSOR"/>
</dbReference>
<evidence type="ECO:0000256" key="9">
    <source>
        <dbReference type="ARBA" id="ARBA00022840"/>
    </source>
</evidence>
<evidence type="ECO:0000313" key="15">
    <source>
        <dbReference type="EMBL" id="MBL6448871.1"/>
    </source>
</evidence>
<protein>
    <recommendedName>
        <fullName evidence="3">histidine kinase</fullName>
        <ecNumber evidence="3">2.7.13.3</ecNumber>
    </recommendedName>
</protein>
<evidence type="ECO:0000256" key="6">
    <source>
        <dbReference type="ARBA" id="ARBA00022692"/>
    </source>
</evidence>
<keyword evidence="10" id="KW-1133">Transmembrane helix</keyword>
<dbReference type="SUPFAM" id="SSF55874">
    <property type="entry name" value="ATPase domain of HSP90 chaperone/DNA topoisomerase II/histidine kinase"/>
    <property type="match status" value="1"/>
</dbReference>
<dbReference type="EMBL" id="JAEUGD010000066">
    <property type="protein sequence ID" value="MBL6448871.1"/>
    <property type="molecule type" value="Genomic_DNA"/>
</dbReference>
<evidence type="ECO:0000256" key="11">
    <source>
        <dbReference type="ARBA" id="ARBA00023012"/>
    </source>
</evidence>
<evidence type="ECO:0000259" key="13">
    <source>
        <dbReference type="PROSITE" id="PS50109"/>
    </source>
</evidence>
<keyword evidence="12" id="KW-0472">Membrane</keyword>
<comment type="caution">
    <text evidence="15">The sequence shown here is derived from an EMBL/GenBank/DDBJ whole genome shotgun (WGS) entry which is preliminary data.</text>
</comment>
<keyword evidence="8" id="KW-0418">Kinase</keyword>
<dbReference type="GO" id="GO:0007234">
    <property type="term" value="P:osmosensory signaling via phosphorelay pathway"/>
    <property type="evidence" value="ECO:0007669"/>
    <property type="project" value="TreeGrafter"/>
</dbReference>
<dbReference type="InterPro" id="IPR036097">
    <property type="entry name" value="HisK_dim/P_sf"/>
</dbReference>
<evidence type="ECO:0000313" key="16">
    <source>
        <dbReference type="Proteomes" id="UP000614216"/>
    </source>
</evidence>
<dbReference type="SMART" id="SM00091">
    <property type="entry name" value="PAS"/>
    <property type="match status" value="1"/>
</dbReference>
<dbReference type="PROSITE" id="PS50112">
    <property type="entry name" value="PAS"/>
    <property type="match status" value="1"/>
</dbReference>
<accession>A0A937G5M9</accession>
<dbReference type="PROSITE" id="PS50109">
    <property type="entry name" value="HIS_KIN"/>
    <property type="match status" value="1"/>
</dbReference>
<evidence type="ECO:0000256" key="8">
    <source>
        <dbReference type="ARBA" id="ARBA00022777"/>
    </source>
</evidence>
<dbReference type="Gene3D" id="3.30.450.20">
    <property type="entry name" value="PAS domain"/>
    <property type="match status" value="1"/>
</dbReference>
<dbReference type="CDD" id="cd00075">
    <property type="entry name" value="HATPase"/>
    <property type="match status" value="1"/>
</dbReference>
<comment type="subcellular location">
    <subcellularLocation>
        <location evidence="2">Membrane</location>
        <topology evidence="2">Multi-pass membrane protein</topology>
    </subcellularLocation>
</comment>
<dbReference type="RefSeq" id="WP_202858411.1">
    <property type="nucleotide sequence ID" value="NZ_JAEUGD010000066.1"/>
</dbReference>
<sequence>MSKEIEDLKAEVKRLKALVHQNKSSGGDQTFKDLFDNSTDLIYIHDENGVFIDVNQAVVDKYGYSKEEVIGNTPVMFSAPNMNDIEDVESKIKIVWEGGVAQSVEWWSIKRDQGIFLKELILRKGRYFGRDVIVATGRDITERKAVENQLLKNNKELKNLNATLDAFVYSASHDLKAPLLSVKGLLNLMEVDHDTDPDYYLERIKLAIEKLADFVNDLVEYSRNTRTEVKVERVNFNRLLIEVFHNFEFLPEDQQIKKIINIDPIDDFYSDRYRIFIILNNLVSNAIRYSDLDKETSYMKISITRDRSAVVISVEDNGIGIAKEHFENIFNMFYRATDVKTGSGLGLYIVKETLLKLSGTIKCTSEVKEGTCFEIRLPSLQ</sequence>
<evidence type="ECO:0000259" key="14">
    <source>
        <dbReference type="PROSITE" id="PS50112"/>
    </source>
</evidence>
<evidence type="ECO:0000256" key="12">
    <source>
        <dbReference type="ARBA" id="ARBA00023136"/>
    </source>
</evidence>
<keyword evidence="6" id="KW-0812">Transmembrane</keyword>
<dbReference type="InterPro" id="IPR050351">
    <property type="entry name" value="BphY/WalK/GraS-like"/>
</dbReference>
<name>A0A937G5M9_9BACT</name>
<dbReference type="GO" id="GO:0005524">
    <property type="term" value="F:ATP binding"/>
    <property type="evidence" value="ECO:0007669"/>
    <property type="project" value="UniProtKB-KW"/>
</dbReference>
<dbReference type="AlphaFoldDB" id="A0A937G5M9"/>
<keyword evidence="9" id="KW-0067">ATP-binding</keyword>
<dbReference type="CDD" id="cd00082">
    <property type="entry name" value="HisKA"/>
    <property type="match status" value="1"/>
</dbReference>
<keyword evidence="16" id="KW-1185">Reference proteome</keyword>
<dbReference type="SMART" id="SM00388">
    <property type="entry name" value="HisKA"/>
    <property type="match status" value="1"/>
</dbReference>
<dbReference type="GO" id="GO:0000155">
    <property type="term" value="F:phosphorelay sensor kinase activity"/>
    <property type="evidence" value="ECO:0007669"/>
    <property type="project" value="InterPro"/>
</dbReference>
<dbReference type="Pfam" id="PF08448">
    <property type="entry name" value="PAS_4"/>
    <property type="match status" value="1"/>
</dbReference>
<dbReference type="GO" id="GO:0000156">
    <property type="term" value="F:phosphorelay response regulator activity"/>
    <property type="evidence" value="ECO:0007669"/>
    <property type="project" value="TreeGrafter"/>
</dbReference>
<feature type="domain" description="PAS" evidence="14">
    <location>
        <begin position="27"/>
        <end position="99"/>
    </location>
</feature>
<dbReference type="Gene3D" id="3.30.565.10">
    <property type="entry name" value="Histidine kinase-like ATPase, C-terminal domain"/>
    <property type="match status" value="1"/>
</dbReference>
<dbReference type="InterPro" id="IPR035965">
    <property type="entry name" value="PAS-like_dom_sf"/>
</dbReference>
<evidence type="ECO:0000256" key="5">
    <source>
        <dbReference type="ARBA" id="ARBA00022679"/>
    </source>
</evidence>
<evidence type="ECO:0000256" key="4">
    <source>
        <dbReference type="ARBA" id="ARBA00022553"/>
    </source>
</evidence>
<proteinExistence type="predicted"/>
<keyword evidence="7" id="KW-0547">Nucleotide-binding</keyword>
<reference evidence="15" key="1">
    <citation type="submission" date="2021-01" db="EMBL/GenBank/DDBJ databases">
        <title>Fulvivirga kasyanovii gen. nov., sp nov., a novel member of the phylum Bacteroidetes isolated from seawater in a mussel farm.</title>
        <authorList>
            <person name="Zhao L.-H."/>
            <person name="Wang Z.-J."/>
        </authorList>
    </citation>
    <scope>NUCLEOTIDE SEQUENCE</scope>
    <source>
        <strain evidence="15">29W222</strain>
    </source>
</reference>
<dbReference type="InterPro" id="IPR003594">
    <property type="entry name" value="HATPase_dom"/>
</dbReference>
<dbReference type="EC" id="2.7.13.3" evidence="3"/>
<evidence type="ECO:0000256" key="7">
    <source>
        <dbReference type="ARBA" id="ARBA00022741"/>
    </source>
</evidence>
<dbReference type="Pfam" id="PF02518">
    <property type="entry name" value="HATPase_c"/>
    <property type="match status" value="1"/>
</dbReference>
<dbReference type="NCBIfam" id="TIGR00229">
    <property type="entry name" value="sensory_box"/>
    <property type="match status" value="1"/>
</dbReference>
<organism evidence="15 16">
    <name type="scientific">Fulvivirga marina</name>
    <dbReference type="NCBI Taxonomy" id="2494733"/>
    <lineage>
        <taxon>Bacteria</taxon>
        <taxon>Pseudomonadati</taxon>
        <taxon>Bacteroidota</taxon>
        <taxon>Cytophagia</taxon>
        <taxon>Cytophagales</taxon>
        <taxon>Fulvivirgaceae</taxon>
        <taxon>Fulvivirga</taxon>
    </lineage>
</organism>
<dbReference type="InterPro" id="IPR013656">
    <property type="entry name" value="PAS_4"/>
</dbReference>
<dbReference type="InterPro" id="IPR005467">
    <property type="entry name" value="His_kinase_dom"/>
</dbReference>
<dbReference type="SMART" id="SM00387">
    <property type="entry name" value="HATPase_c"/>
    <property type="match status" value="1"/>
</dbReference>
<dbReference type="Pfam" id="PF00512">
    <property type="entry name" value="HisKA"/>
    <property type="match status" value="1"/>
</dbReference>
<evidence type="ECO:0000256" key="2">
    <source>
        <dbReference type="ARBA" id="ARBA00004141"/>
    </source>
</evidence>
<dbReference type="Proteomes" id="UP000614216">
    <property type="component" value="Unassembled WGS sequence"/>
</dbReference>
<keyword evidence="5" id="KW-0808">Transferase</keyword>
<evidence type="ECO:0000256" key="1">
    <source>
        <dbReference type="ARBA" id="ARBA00000085"/>
    </source>
</evidence>
<dbReference type="SUPFAM" id="SSF47384">
    <property type="entry name" value="Homodimeric domain of signal transducing histidine kinase"/>
    <property type="match status" value="1"/>
</dbReference>
<dbReference type="SUPFAM" id="SSF55785">
    <property type="entry name" value="PYP-like sensor domain (PAS domain)"/>
    <property type="match status" value="1"/>
</dbReference>
<gene>
    <name evidence="15" type="ORF">JMN32_21340</name>
</gene>
<dbReference type="PANTHER" id="PTHR42878">
    <property type="entry name" value="TWO-COMPONENT HISTIDINE KINASE"/>
    <property type="match status" value="1"/>
</dbReference>
<dbReference type="CDD" id="cd00130">
    <property type="entry name" value="PAS"/>
    <property type="match status" value="1"/>
</dbReference>
<evidence type="ECO:0000256" key="10">
    <source>
        <dbReference type="ARBA" id="ARBA00022989"/>
    </source>
</evidence>
<feature type="domain" description="Histidine kinase" evidence="13">
    <location>
        <begin position="170"/>
        <end position="381"/>
    </location>
</feature>
<keyword evidence="4" id="KW-0597">Phosphoprotein</keyword>
<evidence type="ECO:0000256" key="3">
    <source>
        <dbReference type="ARBA" id="ARBA00012438"/>
    </source>
</evidence>